<reference evidence="4 5" key="1">
    <citation type="submission" date="2018-01" db="EMBL/GenBank/DDBJ databases">
        <title>Draft genome of the strawberry crown rot pathogen Phytophthora cactorum.</title>
        <authorList>
            <person name="Armitage A.D."/>
            <person name="Lysoe E."/>
            <person name="Nellist C.F."/>
            <person name="Harrison R.J."/>
            <person name="Brurberg M.B."/>
        </authorList>
    </citation>
    <scope>NUCLEOTIDE SEQUENCE [LARGE SCALE GENOMIC DNA]</scope>
    <source>
        <strain evidence="4 5">10300</strain>
    </source>
</reference>
<dbReference type="Proteomes" id="UP000735874">
    <property type="component" value="Unassembled WGS sequence"/>
</dbReference>
<dbReference type="OrthoDB" id="116906at2759"/>
<accession>A0A329S971</accession>
<dbReference type="Proteomes" id="UP000251314">
    <property type="component" value="Unassembled WGS sequence"/>
</dbReference>
<dbReference type="EMBL" id="MJFZ01000241">
    <property type="protein sequence ID" value="RAW33325.1"/>
    <property type="molecule type" value="Genomic_DNA"/>
</dbReference>
<dbReference type="VEuPathDB" id="FungiDB:PC110_g10348"/>
<name>A0A329S971_9STRA</name>
<protein>
    <submittedName>
        <fullName evidence="4">Uncharacterized protein</fullName>
    </submittedName>
</protein>
<sequence>MVTEGRSTSSLERFNDKGFAMWKDKLLTHVNHLDQLYKRKQLEKGLPEVHVLMANFLHGAPEKPPPVPKQSKLSEKEPIALRWKVMDWERGRGDLQNLLNQVLPNFFLSTLPDLVSHMDSCDELKALKKHYGQGDAAGLIELTEPGRIWLEASGVI</sequence>
<keyword evidence="5" id="KW-1185">Reference proteome</keyword>
<dbReference type="EMBL" id="RCMK01001752">
    <property type="protein sequence ID" value="KAG2888944.1"/>
    <property type="molecule type" value="Genomic_DNA"/>
</dbReference>
<comment type="caution">
    <text evidence="4">The sequence shown here is derived from an EMBL/GenBank/DDBJ whole genome shotgun (WGS) entry which is preliminary data.</text>
</comment>
<gene>
    <name evidence="4" type="ORF">PC110_g10348</name>
    <name evidence="1" type="ORF">PC113_g22333</name>
    <name evidence="2" type="ORF">PC117_g24797</name>
    <name evidence="3" type="ORF">PC129_g21857</name>
</gene>
<dbReference type="AlphaFoldDB" id="A0A329S971"/>
<dbReference type="Proteomes" id="UP000736787">
    <property type="component" value="Unassembled WGS sequence"/>
</dbReference>
<evidence type="ECO:0000313" key="3">
    <source>
        <dbReference type="EMBL" id="KAG3206087.1"/>
    </source>
</evidence>
<evidence type="ECO:0000313" key="1">
    <source>
        <dbReference type="EMBL" id="KAG2822426.1"/>
    </source>
</evidence>
<evidence type="ECO:0000313" key="5">
    <source>
        <dbReference type="Proteomes" id="UP000251314"/>
    </source>
</evidence>
<dbReference type="Proteomes" id="UP000760860">
    <property type="component" value="Unassembled WGS sequence"/>
</dbReference>
<evidence type="ECO:0000313" key="2">
    <source>
        <dbReference type="EMBL" id="KAG2888944.1"/>
    </source>
</evidence>
<proteinExistence type="predicted"/>
<evidence type="ECO:0000313" key="4">
    <source>
        <dbReference type="EMBL" id="RAW33325.1"/>
    </source>
</evidence>
<organism evidence="4 5">
    <name type="scientific">Phytophthora cactorum</name>
    <dbReference type="NCBI Taxonomy" id="29920"/>
    <lineage>
        <taxon>Eukaryota</taxon>
        <taxon>Sar</taxon>
        <taxon>Stramenopiles</taxon>
        <taxon>Oomycota</taxon>
        <taxon>Peronosporomycetes</taxon>
        <taxon>Peronosporales</taxon>
        <taxon>Peronosporaceae</taxon>
        <taxon>Phytophthora</taxon>
    </lineage>
</organism>
<reference evidence="1" key="2">
    <citation type="submission" date="2018-10" db="EMBL/GenBank/DDBJ databases">
        <title>Effector identification in a new, highly contiguous assembly of the strawberry crown rot pathogen Phytophthora cactorum.</title>
        <authorList>
            <person name="Armitage A.D."/>
            <person name="Nellist C.F."/>
            <person name="Bates H."/>
            <person name="Vickerstaff R.J."/>
            <person name="Harrison R.J."/>
        </authorList>
    </citation>
    <scope>NUCLEOTIDE SEQUENCE</scope>
    <source>
        <strain evidence="1">15-7</strain>
        <strain evidence="2">4040</strain>
        <strain evidence="3">P421</strain>
    </source>
</reference>
<dbReference type="EMBL" id="RCMG01001663">
    <property type="protein sequence ID" value="KAG2822426.1"/>
    <property type="molecule type" value="Genomic_DNA"/>
</dbReference>
<dbReference type="EMBL" id="RCMV01001862">
    <property type="protein sequence ID" value="KAG3206087.1"/>
    <property type="molecule type" value="Genomic_DNA"/>
</dbReference>